<dbReference type="PANTHER" id="PTHR10778">
    <property type="entry name" value="SOLUTE CARRIER FAMILY 35 MEMBER B"/>
    <property type="match status" value="1"/>
</dbReference>
<feature type="transmembrane region" description="Helical" evidence="8">
    <location>
        <begin position="195"/>
        <end position="214"/>
    </location>
</feature>
<sequence>MKSLIAGLLVFIGCCSNVFFLELLIKEDPGSGNLITFAQFLVIAVEGFITTMRFGTKKTQVPFTEYLKMVLMFFVVSVTNNYALSFNIALPLHMIFRAGSLLANMVLGILILKKRYTIMKYLSVFMISVGICVCTIASAKELNNSDSENQISSFGDFVWWIVGISLLTFALFMSARMGIMQEVMYSKFGKHPREALFFTHALPLPGFLLLFADISKHIGIANMSVPLDSTVLSLVPILNILPKMWIYLLGNVLTQSICINAVFVLTTECSSLAVTLIVTLRKFVSLLFSIWYFQNPFTLLHWIGTVLVFGGTLVFSDIPSLMRQSKSKPKVN</sequence>
<evidence type="ECO:0008006" key="11">
    <source>
        <dbReference type="Google" id="ProtNLM"/>
    </source>
</evidence>
<dbReference type="InterPro" id="IPR013657">
    <property type="entry name" value="SCL35B1-4/HUT1"/>
</dbReference>
<evidence type="ECO:0000256" key="6">
    <source>
        <dbReference type="ARBA" id="ARBA00022989"/>
    </source>
</evidence>
<keyword evidence="7 8" id="KW-0472">Membrane</keyword>
<keyword evidence="6 8" id="KW-1133">Transmembrane helix</keyword>
<comment type="similarity">
    <text evidence="2">Belongs to the nucleotide-sugar transporter family. SLC35B subfamily.</text>
</comment>
<accession>A0A8J2RYR4</accession>
<dbReference type="GO" id="GO:0000139">
    <property type="term" value="C:Golgi membrane"/>
    <property type="evidence" value="ECO:0007669"/>
    <property type="project" value="TreeGrafter"/>
</dbReference>
<feature type="transmembrane region" description="Helical" evidence="8">
    <location>
        <begin position="36"/>
        <end position="54"/>
    </location>
</feature>
<keyword evidence="4" id="KW-0762">Sugar transport</keyword>
<evidence type="ECO:0000313" key="9">
    <source>
        <dbReference type="EMBL" id="CAH0111564.1"/>
    </source>
</evidence>
<gene>
    <name evidence="9" type="ORF">DGAL_LOCUS15212</name>
</gene>
<evidence type="ECO:0000313" key="10">
    <source>
        <dbReference type="Proteomes" id="UP000789390"/>
    </source>
</evidence>
<proteinExistence type="inferred from homology"/>
<evidence type="ECO:0000256" key="5">
    <source>
        <dbReference type="ARBA" id="ARBA00022692"/>
    </source>
</evidence>
<evidence type="ECO:0000256" key="8">
    <source>
        <dbReference type="SAM" id="Phobius"/>
    </source>
</evidence>
<dbReference type="EMBL" id="CAKKLH010000314">
    <property type="protein sequence ID" value="CAH0111564.1"/>
    <property type="molecule type" value="Genomic_DNA"/>
</dbReference>
<evidence type="ECO:0000256" key="2">
    <source>
        <dbReference type="ARBA" id="ARBA00010694"/>
    </source>
</evidence>
<dbReference type="Proteomes" id="UP000789390">
    <property type="component" value="Unassembled WGS sequence"/>
</dbReference>
<dbReference type="AlphaFoldDB" id="A0A8J2RYR4"/>
<comment type="caution">
    <text evidence="9">The sequence shown here is derived from an EMBL/GenBank/DDBJ whole genome shotgun (WGS) entry which is preliminary data.</text>
</comment>
<keyword evidence="3" id="KW-0813">Transport</keyword>
<dbReference type="GO" id="GO:0005789">
    <property type="term" value="C:endoplasmic reticulum membrane"/>
    <property type="evidence" value="ECO:0007669"/>
    <property type="project" value="TreeGrafter"/>
</dbReference>
<dbReference type="Pfam" id="PF08449">
    <property type="entry name" value="UAA"/>
    <property type="match status" value="1"/>
</dbReference>
<feature type="transmembrane region" description="Helical" evidence="8">
    <location>
        <begin position="158"/>
        <end position="175"/>
    </location>
</feature>
<feature type="transmembrane region" description="Helical" evidence="8">
    <location>
        <begin position="90"/>
        <end position="112"/>
    </location>
</feature>
<evidence type="ECO:0000256" key="3">
    <source>
        <dbReference type="ARBA" id="ARBA00022448"/>
    </source>
</evidence>
<keyword evidence="10" id="KW-1185">Reference proteome</keyword>
<comment type="subcellular location">
    <subcellularLocation>
        <location evidence="1">Endomembrane system</location>
        <topology evidence="1">Multi-pass membrane protein</topology>
    </subcellularLocation>
</comment>
<protein>
    <recommendedName>
        <fullName evidence="11">UDP-xylose and UDP-N-acetylglucosamine transporter</fullName>
    </recommendedName>
</protein>
<organism evidence="9 10">
    <name type="scientific">Daphnia galeata</name>
    <dbReference type="NCBI Taxonomy" id="27404"/>
    <lineage>
        <taxon>Eukaryota</taxon>
        <taxon>Metazoa</taxon>
        <taxon>Ecdysozoa</taxon>
        <taxon>Arthropoda</taxon>
        <taxon>Crustacea</taxon>
        <taxon>Branchiopoda</taxon>
        <taxon>Diplostraca</taxon>
        <taxon>Cladocera</taxon>
        <taxon>Anomopoda</taxon>
        <taxon>Daphniidae</taxon>
        <taxon>Daphnia</taxon>
    </lineage>
</organism>
<evidence type="ECO:0000256" key="1">
    <source>
        <dbReference type="ARBA" id="ARBA00004127"/>
    </source>
</evidence>
<dbReference type="GO" id="GO:0005462">
    <property type="term" value="F:UDP-N-acetylglucosamine transmembrane transporter activity"/>
    <property type="evidence" value="ECO:0007669"/>
    <property type="project" value="TreeGrafter"/>
</dbReference>
<dbReference type="PANTHER" id="PTHR10778:SF4">
    <property type="entry name" value="NUCLEOTIDE SUGAR TRANSPORTER SLC35B4"/>
    <property type="match status" value="1"/>
</dbReference>
<feature type="transmembrane region" description="Helical" evidence="8">
    <location>
        <begin position="66"/>
        <end position="84"/>
    </location>
</feature>
<feature type="transmembrane region" description="Helical" evidence="8">
    <location>
        <begin position="299"/>
        <end position="318"/>
    </location>
</feature>
<reference evidence="9" key="1">
    <citation type="submission" date="2021-11" db="EMBL/GenBank/DDBJ databases">
        <authorList>
            <person name="Schell T."/>
        </authorList>
    </citation>
    <scope>NUCLEOTIDE SEQUENCE</scope>
    <source>
        <strain evidence="9">M5</strain>
    </source>
</reference>
<evidence type="ECO:0000256" key="7">
    <source>
        <dbReference type="ARBA" id="ARBA00023136"/>
    </source>
</evidence>
<evidence type="ECO:0000256" key="4">
    <source>
        <dbReference type="ARBA" id="ARBA00022597"/>
    </source>
</evidence>
<dbReference type="OrthoDB" id="999962at2759"/>
<feature type="transmembrane region" description="Helical" evidence="8">
    <location>
        <begin position="119"/>
        <end position="138"/>
    </location>
</feature>
<name>A0A8J2RYR4_9CRUS</name>
<dbReference type="GO" id="GO:0005464">
    <property type="term" value="F:UDP-xylose transmembrane transporter activity"/>
    <property type="evidence" value="ECO:0007669"/>
    <property type="project" value="TreeGrafter"/>
</dbReference>
<keyword evidence="5 8" id="KW-0812">Transmembrane</keyword>